<dbReference type="Pfam" id="PF02179">
    <property type="entry name" value="BAG"/>
    <property type="match status" value="1"/>
</dbReference>
<dbReference type="SUPFAM" id="SSF63491">
    <property type="entry name" value="BAG domain"/>
    <property type="match status" value="1"/>
</dbReference>
<dbReference type="Proteomes" id="UP001152747">
    <property type="component" value="Unassembled WGS sequence"/>
</dbReference>
<dbReference type="SMART" id="SM00264">
    <property type="entry name" value="BAG"/>
    <property type="match status" value="1"/>
</dbReference>
<keyword evidence="2" id="KW-0175">Coiled coil</keyword>
<proteinExistence type="predicted"/>
<comment type="caution">
    <text evidence="5">The sequence shown here is derived from an EMBL/GenBank/DDBJ whole genome shotgun (WGS) entry which is preliminary data.</text>
</comment>
<dbReference type="PROSITE" id="PS50053">
    <property type="entry name" value="UBIQUITIN_2"/>
    <property type="match status" value="1"/>
</dbReference>
<feature type="coiled-coil region" evidence="2">
    <location>
        <begin position="88"/>
        <end position="115"/>
    </location>
</feature>
<dbReference type="Gene3D" id="1.20.58.120">
    <property type="entry name" value="BAG domain"/>
    <property type="match status" value="1"/>
</dbReference>
<dbReference type="InterPro" id="IPR029071">
    <property type="entry name" value="Ubiquitin-like_domsf"/>
</dbReference>
<reference evidence="5" key="1">
    <citation type="submission" date="2022-11" db="EMBL/GenBank/DDBJ databases">
        <authorList>
            <person name="Kikuchi T."/>
        </authorList>
    </citation>
    <scope>NUCLEOTIDE SEQUENCE</scope>
    <source>
        <strain evidence="5">PS1010</strain>
    </source>
</reference>
<dbReference type="AlphaFoldDB" id="A0A9P1I6H8"/>
<feature type="domain" description="BAG" evidence="4">
    <location>
        <begin position="101"/>
        <end position="187"/>
    </location>
</feature>
<organism evidence="5 6">
    <name type="scientific">Caenorhabditis angaria</name>
    <dbReference type="NCBI Taxonomy" id="860376"/>
    <lineage>
        <taxon>Eukaryota</taxon>
        <taxon>Metazoa</taxon>
        <taxon>Ecdysozoa</taxon>
        <taxon>Nematoda</taxon>
        <taxon>Chromadorea</taxon>
        <taxon>Rhabditida</taxon>
        <taxon>Rhabditina</taxon>
        <taxon>Rhabditomorpha</taxon>
        <taxon>Rhabditoidea</taxon>
        <taxon>Rhabditidae</taxon>
        <taxon>Peloderinae</taxon>
        <taxon>Caenorhabditis</taxon>
    </lineage>
</organism>
<evidence type="ECO:0000256" key="2">
    <source>
        <dbReference type="SAM" id="Coils"/>
    </source>
</evidence>
<gene>
    <name evidence="5" type="ORF">CAMP_LOCUS2035</name>
</gene>
<dbReference type="GO" id="GO:0051087">
    <property type="term" value="F:protein-folding chaperone binding"/>
    <property type="evidence" value="ECO:0007669"/>
    <property type="project" value="InterPro"/>
</dbReference>
<dbReference type="EMBL" id="CANHGI010000001">
    <property type="protein sequence ID" value="CAI5439398.1"/>
    <property type="molecule type" value="Genomic_DNA"/>
</dbReference>
<evidence type="ECO:0000313" key="6">
    <source>
        <dbReference type="Proteomes" id="UP001152747"/>
    </source>
</evidence>
<feature type="domain" description="Ubiquitin-like" evidence="3">
    <location>
        <begin position="1"/>
        <end position="71"/>
    </location>
</feature>
<dbReference type="OrthoDB" id="417450at2759"/>
<sequence length="203" mass="23564">MQVTISCGSTQIPFDVSTITKLGEFRDFIAQENELDRDAMKILHRGKILSTDDEIAIESVGFKEGDKVIVMGGKKMAIKDDPGFSALLQYEKHNLNNLQKTFDELSKDLTELEKGYLEKPKQIEMIKKFDKRLKQFNEESERHLESIDGIQIIRENTPENQVKRNREKRKTLISGVQDLLNQNDKFVKRLEEYEKKLMGEIVE</sequence>
<dbReference type="InterPro" id="IPR003103">
    <property type="entry name" value="BAG_domain"/>
</dbReference>
<dbReference type="PROSITE" id="PS51035">
    <property type="entry name" value="BAG"/>
    <property type="match status" value="1"/>
</dbReference>
<dbReference type="SUPFAM" id="SSF54236">
    <property type="entry name" value="Ubiquitin-like"/>
    <property type="match status" value="1"/>
</dbReference>
<name>A0A9P1I6H8_9PELO</name>
<accession>A0A9P1I6H8</accession>
<protein>
    <recommendedName>
        <fullName evidence="1">BAG family molecular chaperone regulator 1</fullName>
    </recommendedName>
</protein>
<evidence type="ECO:0000313" key="5">
    <source>
        <dbReference type="EMBL" id="CAI5439398.1"/>
    </source>
</evidence>
<keyword evidence="6" id="KW-1185">Reference proteome</keyword>
<evidence type="ECO:0000256" key="1">
    <source>
        <dbReference type="ARBA" id="ARBA00022374"/>
    </source>
</evidence>
<dbReference type="Gene3D" id="3.10.20.90">
    <property type="entry name" value="Phosphatidylinositol 3-kinase Catalytic Subunit, Chain A, domain 1"/>
    <property type="match status" value="1"/>
</dbReference>
<evidence type="ECO:0000259" key="3">
    <source>
        <dbReference type="PROSITE" id="PS50053"/>
    </source>
</evidence>
<dbReference type="InterPro" id="IPR036533">
    <property type="entry name" value="BAG_dom_sf"/>
</dbReference>
<dbReference type="Pfam" id="PF00240">
    <property type="entry name" value="ubiquitin"/>
    <property type="match status" value="1"/>
</dbReference>
<evidence type="ECO:0000259" key="4">
    <source>
        <dbReference type="PROSITE" id="PS51035"/>
    </source>
</evidence>
<dbReference type="InterPro" id="IPR000626">
    <property type="entry name" value="Ubiquitin-like_dom"/>
</dbReference>